<comment type="catalytic activity">
    <reaction evidence="7">
        <text>Couples ATP hydrolysis with the unwinding of duplex DNA by translocating in the 3'-5' direction.</text>
        <dbReference type="EC" id="5.6.2.4"/>
    </reaction>
</comment>
<evidence type="ECO:0000259" key="12">
    <source>
        <dbReference type="PROSITE" id="PS51217"/>
    </source>
</evidence>
<dbReference type="InterPro" id="IPR000212">
    <property type="entry name" value="DNA_helicase_UvrD/REP"/>
</dbReference>
<dbReference type="PROSITE" id="PS51198">
    <property type="entry name" value="UVRD_HELICASE_ATP_BIND"/>
    <property type="match status" value="1"/>
</dbReference>
<dbReference type="GO" id="GO:0000725">
    <property type="term" value="P:recombinational repair"/>
    <property type="evidence" value="ECO:0007669"/>
    <property type="project" value="TreeGrafter"/>
</dbReference>
<feature type="domain" description="UvrD-like helicase ATP-binding" evidence="11">
    <location>
        <begin position="107"/>
        <end position="391"/>
    </location>
</feature>
<keyword evidence="5 10" id="KW-0067">ATP-binding</keyword>
<dbReference type="Gene3D" id="1.10.10.160">
    <property type="match status" value="1"/>
</dbReference>
<dbReference type="Gene3D" id="3.40.50.300">
    <property type="entry name" value="P-loop containing nucleotide triphosphate hydrolases"/>
    <property type="match status" value="2"/>
</dbReference>
<evidence type="ECO:0000259" key="11">
    <source>
        <dbReference type="PROSITE" id="PS51198"/>
    </source>
</evidence>
<feature type="domain" description="UvrD-like helicase C-terminal" evidence="12">
    <location>
        <begin position="392"/>
        <end position="662"/>
    </location>
</feature>
<comment type="similarity">
    <text evidence="1">Belongs to the helicase family. UvrD subfamily.</text>
</comment>
<dbReference type="Proteomes" id="UP000249169">
    <property type="component" value="Unassembled WGS sequence"/>
</dbReference>
<evidence type="ECO:0000313" key="13">
    <source>
        <dbReference type="EMBL" id="RAL22968.1"/>
    </source>
</evidence>
<dbReference type="EC" id="5.6.2.4" evidence="8"/>
<dbReference type="EMBL" id="QHKO01000003">
    <property type="protein sequence ID" value="RAL22968.1"/>
    <property type="molecule type" value="Genomic_DNA"/>
</dbReference>
<dbReference type="CDD" id="cd17932">
    <property type="entry name" value="DEXQc_UvrD"/>
    <property type="match status" value="1"/>
</dbReference>
<evidence type="ECO:0000256" key="5">
    <source>
        <dbReference type="ARBA" id="ARBA00022840"/>
    </source>
</evidence>
<gene>
    <name evidence="13" type="ORF">DL240_08740</name>
</gene>
<dbReference type="GO" id="GO:0003677">
    <property type="term" value="F:DNA binding"/>
    <property type="evidence" value="ECO:0007669"/>
    <property type="project" value="InterPro"/>
</dbReference>
<keyword evidence="2 10" id="KW-0547">Nucleotide-binding</keyword>
<evidence type="ECO:0000256" key="2">
    <source>
        <dbReference type="ARBA" id="ARBA00022741"/>
    </source>
</evidence>
<dbReference type="Gene3D" id="1.10.486.10">
    <property type="entry name" value="PCRA, domain 4"/>
    <property type="match status" value="1"/>
</dbReference>
<dbReference type="GO" id="GO:0016887">
    <property type="term" value="F:ATP hydrolysis activity"/>
    <property type="evidence" value="ECO:0007669"/>
    <property type="project" value="RHEA"/>
</dbReference>
<dbReference type="Pfam" id="PF00580">
    <property type="entry name" value="UvrD-helicase"/>
    <property type="match status" value="1"/>
</dbReference>
<dbReference type="Pfam" id="PF13361">
    <property type="entry name" value="UvrD_C"/>
    <property type="match status" value="2"/>
</dbReference>
<dbReference type="PANTHER" id="PTHR11070:SF3">
    <property type="entry name" value="DNA 3'-5' HELICASE"/>
    <property type="match status" value="1"/>
</dbReference>
<comment type="catalytic activity">
    <reaction evidence="9">
        <text>ATP + H2O = ADP + phosphate + H(+)</text>
        <dbReference type="Rhea" id="RHEA:13065"/>
        <dbReference type="ChEBI" id="CHEBI:15377"/>
        <dbReference type="ChEBI" id="CHEBI:15378"/>
        <dbReference type="ChEBI" id="CHEBI:30616"/>
        <dbReference type="ChEBI" id="CHEBI:43474"/>
        <dbReference type="ChEBI" id="CHEBI:456216"/>
        <dbReference type="EC" id="5.6.2.4"/>
    </reaction>
</comment>
<dbReference type="InterPro" id="IPR013986">
    <property type="entry name" value="DExx_box_DNA_helicase_dom_sf"/>
</dbReference>
<evidence type="ECO:0000256" key="8">
    <source>
        <dbReference type="ARBA" id="ARBA00034808"/>
    </source>
</evidence>
<feature type="binding site" evidence="10">
    <location>
        <begin position="128"/>
        <end position="135"/>
    </location>
    <ligand>
        <name>ATP</name>
        <dbReference type="ChEBI" id="CHEBI:30616"/>
    </ligand>
</feature>
<evidence type="ECO:0000256" key="6">
    <source>
        <dbReference type="ARBA" id="ARBA00023235"/>
    </source>
</evidence>
<dbReference type="AlphaFoldDB" id="A0A328C812"/>
<proteinExistence type="inferred from homology"/>
<dbReference type="PROSITE" id="PS51217">
    <property type="entry name" value="UVRD_HELICASE_CTER"/>
    <property type="match status" value="1"/>
</dbReference>
<reference evidence="13 14" key="1">
    <citation type="submission" date="2018-05" db="EMBL/GenBank/DDBJ databases">
        <title>Lujinxingia marina gen. nov. sp. nov., a new facultative anaerobic member of the class Deltaproteobacteria, and proposal of Lujinxingaceae fam. nov.</title>
        <authorList>
            <person name="Li C.-M."/>
        </authorList>
    </citation>
    <scope>NUCLEOTIDE SEQUENCE [LARGE SCALE GENOMIC DNA]</scope>
    <source>
        <strain evidence="13 14">B210</strain>
    </source>
</reference>
<accession>A0A328C812</accession>
<evidence type="ECO:0000256" key="3">
    <source>
        <dbReference type="ARBA" id="ARBA00022801"/>
    </source>
</evidence>
<keyword evidence="6" id="KW-0413">Isomerase</keyword>
<evidence type="ECO:0000256" key="1">
    <source>
        <dbReference type="ARBA" id="ARBA00009922"/>
    </source>
</evidence>
<dbReference type="PANTHER" id="PTHR11070">
    <property type="entry name" value="UVRD / RECB / PCRA DNA HELICASE FAMILY MEMBER"/>
    <property type="match status" value="1"/>
</dbReference>
<keyword evidence="3 10" id="KW-0378">Hydrolase</keyword>
<evidence type="ECO:0000256" key="7">
    <source>
        <dbReference type="ARBA" id="ARBA00034617"/>
    </source>
</evidence>
<dbReference type="InterPro" id="IPR014016">
    <property type="entry name" value="UvrD-like_ATP-bd"/>
</dbReference>
<evidence type="ECO:0000256" key="9">
    <source>
        <dbReference type="ARBA" id="ARBA00048988"/>
    </source>
</evidence>
<name>A0A328C812_9DELT</name>
<evidence type="ECO:0000313" key="14">
    <source>
        <dbReference type="Proteomes" id="UP000249169"/>
    </source>
</evidence>
<evidence type="ECO:0000256" key="4">
    <source>
        <dbReference type="ARBA" id="ARBA00022806"/>
    </source>
</evidence>
<keyword evidence="4 10" id="KW-0347">Helicase</keyword>
<organism evidence="13 14">
    <name type="scientific">Lujinxingia litoralis</name>
    <dbReference type="NCBI Taxonomy" id="2211119"/>
    <lineage>
        <taxon>Bacteria</taxon>
        <taxon>Deltaproteobacteria</taxon>
        <taxon>Bradymonadales</taxon>
        <taxon>Lujinxingiaceae</taxon>
        <taxon>Lujinxingia</taxon>
    </lineage>
</organism>
<evidence type="ECO:0000256" key="10">
    <source>
        <dbReference type="PROSITE-ProRule" id="PRU00560"/>
    </source>
</evidence>
<dbReference type="GO" id="GO:0043138">
    <property type="term" value="F:3'-5' DNA helicase activity"/>
    <property type="evidence" value="ECO:0007669"/>
    <property type="project" value="UniProtKB-EC"/>
</dbReference>
<dbReference type="InterPro" id="IPR027417">
    <property type="entry name" value="P-loop_NTPase"/>
</dbReference>
<dbReference type="GO" id="GO:0005524">
    <property type="term" value="F:ATP binding"/>
    <property type="evidence" value="ECO:0007669"/>
    <property type="project" value="UniProtKB-UniRule"/>
</dbReference>
<comment type="caution">
    <text evidence="13">The sequence shown here is derived from an EMBL/GenBank/DDBJ whole genome shotgun (WGS) entry which is preliminary data.</text>
</comment>
<dbReference type="InterPro" id="IPR014017">
    <property type="entry name" value="DNA_helicase_UvrD-like_C"/>
</dbReference>
<protein>
    <recommendedName>
        <fullName evidence="8">DNA 3'-5' helicase</fullName>
        <ecNumber evidence="8">5.6.2.4</ecNumber>
    </recommendedName>
</protein>
<sequence>MLVIRASSLRLGLLQSFSESAPRGCLPLYCRGPQPTFASLPPFFRNSSLPAPVHPRQPRWMHWPARTPTFMYGVPVRPPAPDGLEHPMKTYKLNTPTGSTGGLDFDRDLNQEQRQVVKAGSGPLLVIAGAGTGKTHTLTYRVAALVARGVPPENILLLTFTNRAARAMTTRASALITSDVTRLWGGTFHSVANRILRENAPLLGYPKDYTIIDGEDAKTLMKACIADAGVGHLDRKLPRASMLTRLLSTTLNTGASLADALFERYPYFAHLHEPIAAILNLYQARKKEMGLMDFDDLLANWYRLLIEHPEVRQRYAARFEHILVDEYQDTNHLQGAIVDLMASVHGNLMVVGDDCQSIYAFRGADYRNILEFPERYPDARQFRLETNYRSTPQILELANRSIRHNVHQFQKTLRAHRPRGPLPAHVHLRDANQQAAFVCQRILELVDEGYELDNIAVLYRSHHHSLELQLEMTRCEIPFIVRSGLRFFEQAHIKDALSYLRFLYNPLDELAFLRLVRQWHGIGQKRAQQIWMFLSAQDDALAAVDHPDLIASLGGRARNSWARASQLLTRMRGQRLATTPDQLLLTLLQSDFKDHIHSVYDQADNRLADLEQLANYAAQYETLDHLLGEITLLSGISGQEIGVGESHDDHFVCLSSVHQAKGLEWGAVFTLWVSDAEFPHQSASMDSAQLEEERRLFYVATTRARDELYLCHPLIKTTRDRTPVVLRESPFIDELRHEDAALPWEDWKIEA</sequence>
<dbReference type="SUPFAM" id="SSF52540">
    <property type="entry name" value="P-loop containing nucleoside triphosphate hydrolases"/>
    <property type="match status" value="1"/>
</dbReference>
<dbReference type="GO" id="GO:0005829">
    <property type="term" value="C:cytosol"/>
    <property type="evidence" value="ECO:0007669"/>
    <property type="project" value="TreeGrafter"/>
</dbReference>
<keyword evidence="14" id="KW-1185">Reference proteome</keyword>